<dbReference type="RefSeq" id="WP_068042117.1">
    <property type="nucleotide sequence ID" value="NZ_JAAXOO010000005.1"/>
</dbReference>
<comment type="caution">
    <text evidence="1">The sequence shown here is derived from an EMBL/GenBank/DDBJ whole genome shotgun (WGS) entry which is preliminary data.</text>
</comment>
<evidence type="ECO:0000313" key="1">
    <source>
        <dbReference type="EMBL" id="NKY35428.1"/>
    </source>
</evidence>
<sequence length="116" mass="13202">MGFDWDRWLFDIYTHPDFFDTESALSAYIARGMQEASQETLPFSWSETPEYASVTLGVPEDGALENIGEPDEIVTAMIALENCGFFELLIHEWDDELSVHTNIWKPVIPAVQKGLF</sequence>
<dbReference type="Proteomes" id="UP000565715">
    <property type="component" value="Unassembled WGS sequence"/>
</dbReference>
<dbReference type="AlphaFoldDB" id="A0A846XH09"/>
<dbReference type="EMBL" id="JAAXOO010000005">
    <property type="protein sequence ID" value="NKY35428.1"/>
    <property type="molecule type" value="Genomic_DNA"/>
</dbReference>
<keyword evidence="2" id="KW-1185">Reference proteome</keyword>
<gene>
    <name evidence="1" type="ORF">HGA13_20485</name>
</gene>
<name>A0A846XH09_9NOCA</name>
<accession>A0A846XH09</accession>
<reference evidence="1 2" key="1">
    <citation type="submission" date="2020-04" db="EMBL/GenBank/DDBJ databases">
        <title>MicrobeNet Type strains.</title>
        <authorList>
            <person name="Nicholson A.C."/>
        </authorList>
    </citation>
    <scope>NUCLEOTIDE SEQUENCE [LARGE SCALE GENOMIC DNA]</scope>
    <source>
        <strain evidence="1 2">DSM 45078</strain>
    </source>
</reference>
<proteinExistence type="predicted"/>
<evidence type="ECO:0000313" key="2">
    <source>
        <dbReference type="Proteomes" id="UP000565715"/>
    </source>
</evidence>
<organism evidence="1 2">
    <name type="scientific">Nocardia speluncae</name>
    <dbReference type="NCBI Taxonomy" id="419477"/>
    <lineage>
        <taxon>Bacteria</taxon>
        <taxon>Bacillati</taxon>
        <taxon>Actinomycetota</taxon>
        <taxon>Actinomycetes</taxon>
        <taxon>Mycobacteriales</taxon>
        <taxon>Nocardiaceae</taxon>
        <taxon>Nocardia</taxon>
    </lineage>
</organism>
<protein>
    <submittedName>
        <fullName evidence="1">Uncharacterized protein</fullName>
    </submittedName>
</protein>